<accession>A0ABV2H9Y0</accession>
<sequence length="31" mass="3527">MFVGELLAYEIATGSQHPMLATFRPERFASR</sequence>
<dbReference type="Proteomes" id="UP001549031">
    <property type="component" value="Unassembled WGS sequence"/>
</dbReference>
<comment type="caution">
    <text evidence="1">The sequence shown here is derived from an EMBL/GenBank/DDBJ whole genome shotgun (WGS) entry which is preliminary data.</text>
</comment>
<protein>
    <submittedName>
        <fullName evidence="1">Uncharacterized protein</fullName>
    </submittedName>
</protein>
<evidence type="ECO:0000313" key="1">
    <source>
        <dbReference type="EMBL" id="MET3587358.1"/>
    </source>
</evidence>
<keyword evidence="2" id="KW-1185">Reference proteome</keyword>
<gene>
    <name evidence="1" type="ORF">ABID21_003482</name>
</gene>
<proteinExistence type="predicted"/>
<organism evidence="1 2">
    <name type="scientific">Pseudorhizobium tarimense</name>
    <dbReference type="NCBI Taxonomy" id="1079109"/>
    <lineage>
        <taxon>Bacteria</taxon>
        <taxon>Pseudomonadati</taxon>
        <taxon>Pseudomonadota</taxon>
        <taxon>Alphaproteobacteria</taxon>
        <taxon>Hyphomicrobiales</taxon>
        <taxon>Rhizobiaceae</taxon>
        <taxon>Rhizobium/Agrobacterium group</taxon>
        <taxon>Pseudorhizobium</taxon>
    </lineage>
</organism>
<reference evidence="1 2" key="1">
    <citation type="submission" date="2024-06" db="EMBL/GenBank/DDBJ databases">
        <title>Genomic Encyclopedia of Type Strains, Phase IV (KMG-IV): sequencing the most valuable type-strain genomes for metagenomic binning, comparative biology and taxonomic classification.</title>
        <authorList>
            <person name="Goeker M."/>
        </authorList>
    </citation>
    <scope>NUCLEOTIDE SEQUENCE [LARGE SCALE GENOMIC DNA]</scope>
    <source>
        <strain evidence="1 2">DSM 105042</strain>
    </source>
</reference>
<dbReference type="EMBL" id="JBEPLJ010000013">
    <property type="protein sequence ID" value="MET3587358.1"/>
    <property type="molecule type" value="Genomic_DNA"/>
</dbReference>
<evidence type="ECO:0000313" key="2">
    <source>
        <dbReference type="Proteomes" id="UP001549031"/>
    </source>
</evidence>
<name>A0ABV2H9Y0_9HYPH</name>